<name>A0ABV0YI43_9TELE</name>
<keyword evidence="2" id="KW-1185">Reference proteome</keyword>
<accession>A0ABV0YI43</accession>
<evidence type="ECO:0000313" key="1">
    <source>
        <dbReference type="EMBL" id="MEQ2293392.1"/>
    </source>
</evidence>
<gene>
    <name evidence="1" type="ORF">AMECASPLE_032870</name>
</gene>
<dbReference type="EMBL" id="JAHRIP010032557">
    <property type="protein sequence ID" value="MEQ2293392.1"/>
    <property type="molecule type" value="Genomic_DNA"/>
</dbReference>
<dbReference type="Proteomes" id="UP001469553">
    <property type="component" value="Unassembled WGS sequence"/>
</dbReference>
<protein>
    <submittedName>
        <fullName evidence="1">Uncharacterized protein</fullName>
    </submittedName>
</protein>
<reference evidence="1 2" key="1">
    <citation type="submission" date="2021-06" db="EMBL/GenBank/DDBJ databases">
        <authorList>
            <person name="Palmer J.M."/>
        </authorList>
    </citation>
    <scope>NUCLEOTIDE SEQUENCE [LARGE SCALE GENOMIC DNA]</scope>
    <source>
        <strain evidence="1 2">AS_MEX2019</strain>
        <tissue evidence="1">Muscle</tissue>
    </source>
</reference>
<proteinExistence type="predicted"/>
<sequence>MVLEITGTEVTGVSHWLITWRCIQTGSCLSINHQWLFPELAVFKLVSRLFLKSVLWLLDNDSSLQLSPPDEVQAGSFLALQPSGSSHSEPCPPSNKLSRKYLQPVLHTITPHSSHNPGSELLKIFLQVANPWKDLPPQDSSFVMVSDPASLIPLAVQLPPPFGDFPLLDLEPLHSCENKTFCLSPECFSACGSDL</sequence>
<evidence type="ECO:0000313" key="2">
    <source>
        <dbReference type="Proteomes" id="UP001469553"/>
    </source>
</evidence>
<comment type="caution">
    <text evidence="1">The sequence shown here is derived from an EMBL/GenBank/DDBJ whole genome shotgun (WGS) entry which is preliminary data.</text>
</comment>
<organism evidence="1 2">
    <name type="scientific">Ameca splendens</name>
    <dbReference type="NCBI Taxonomy" id="208324"/>
    <lineage>
        <taxon>Eukaryota</taxon>
        <taxon>Metazoa</taxon>
        <taxon>Chordata</taxon>
        <taxon>Craniata</taxon>
        <taxon>Vertebrata</taxon>
        <taxon>Euteleostomi</taxon>
        <taxon>Actinopterygii</taxon>
        <taxon>Neopterygii</taxon>
        <taxon>Teleostei</taxon>
        <taxon>Neoteleostei</taxon>
        <taxon>Acanthomorphata</taxon>
        <taxon>Ovalentaria</taxon>
        <taxon>Atherinomorphae</taxon>
        <taxon>Cyprinodontiformes</taxon>
        <taxon>Goodeidae</taxon>
        <taxon>Ameca</taxon>
    </lineage>
</organism>